<proteinExistence type="predicted"/>
<dbReference type="Proteomes" id="UP000011080">
    <property type="component" value="Unassembled WGS sequence"/>
</dbReference>
<dbReference type="InterPro" id="IPR003877">
    <property type="entry name" value="SPRY_dom"/>
</dbReference>
<evidence type="ECO:0000313" key="4">
    <source>
        <dbReference type="EMBL" id="ELR58066.1"/>
    </source>
</evidence>
<dbReference type="InterPro" id="IPR043136">
    <property type="entry name" value="B30.2/SPRY_sf"/>
</dbReference>
<dbReference type="CDD" id="cd13733">
    <property type="entry name" value="SPRY_PRY_C-I_1"/>
    <property type="match status" value="1"/>
</dbReference>
<feature type="domain" description="B30.2/SPRY" evidence="3">
    <location>
        <begin position="207"/>
        <end position="401"/>
    </location>
</feature>
<dbReference type="AlphaFoldDB" id="L8INW0"/>
<organism evidence="4 5">
    <name type="scientific">Bos mutus</name>
    <name type="common">wild yak</name>
    <dbReference type="NCBI Taxonomy" id="72004"/>
    <lineage>
        <taxon>Eukaryota</taxon>
        <taxon>Metazoa</taxon>
        <taxon>Chordata</taxon>
        <taxon>Craniata</taxon>
        <taxon>Vertebrata</taxon>
        <taxon>Euteleostomi</taxon>
        <taxon>Mammalia</taxon>
        <taxon>Eutheria</taxon>
        <taxon>Laurasiatheria</taxon>
        <taxon>Artiodactyla</taxon>
        <taxon>Ruminantia</taxon>
        <taxon>Pecora</taxon>
        <taxon>Bovidae</taxon>
        <taxon>Bovinae</taxon>
        <taxon>Bos</taxon>
    </lineage>
</organism>
<reference evidence="4 5" key="1">
    <citation type="journal article" date="2012" name="Nat. Genet.">
        <title>The yak genome and adaptation to life at high altitude.</title>
        <authorList>
            <person name="Qiu Q."/>
            <person name="Zhang G."/>
            <person name="Ma T."/>
            <person name="Qian W."/>
            <person name="Wang J."/>
            <person name="Ye Z."/>
            <person name="Cao C."/>
            <person name="Hu Q."/>
            <person name="Kim J."/>
            <person name="Larkin D.M."/>
            <person name="Auvil L."/>
            <person name="Capitanu B."/>
            <person name="Ma J."/>
            <person name="Lewin H.A."/>
            <person name="Qian X."/>
            <person name="Lang Y."/>
            <person name="Zhou R."/>
            <person name="Wang L."/>
            <person name="Wang K."/>
            <person name="Xia J."/>
            <person name="Liao S."/>
            <person name="Pan S."/>
            <person name="Lu X."/>
            <person name="Hou H."/>
            <person name="Wang Y."/>
            <person name="Zang X."/>
            <person name="Yin Y."/>
            <person name="Ma H."/>
            <person name="Zhang J."/>
            <person name="Wang Z."/>
            <person name="Zhang Y."/>
            <person name="Zhang D."/>
            <person name="Yonezawa T."/>
            <person name="Hasegawa M."/>
            <person name="Zhong Y."/>
            <person name="Liu W."/>
            <person name="Zhang Y."/>
            <person name="Huang Z."/>
            <person name="Zhang S."/>
            <person name="Long R."/>
            <person name="Yang H."/>
            <person name="Wang J."/>
            <person name="Lenstra J.A."/>
            <person name="Cooper D.N."/>
            <person name="Wu Y."/>
            <person name="Wang J."/>
            <person name="Shi P."/>
            <person name="Wang J."/>
            <person name="Liu J."/>
        </authorList>
    </citation>
    <scope>NUCLEOTIDE SEQUENCE [LARGE SCALE GENOMIC DNA]</scope>
    <source>
        <strain evidence="5">yakQH1</strain>
    </source>
</reference>
<dbReference type="EMBL" id="JH880891">
    <property type="protein sequence ID" value="ELR58066.1"/>
    <property type="molecule type" value="Genomic_DNA"/>
</dbReference>
<feature type="coiled-coil region" evidence="1">
    <location>
        <begin position="76"/>
        <end position="103"/>
    </location>
</feature>
<dbReference type="PANTHER" id="PTHR24103">
    <property type="entry name" value="E3 UBIQUITIN-PROTEIN LIGASE TRIM"/>
    <property type="match status" value="1"/>
</dbReference>
<evidence type="ECO:0000256" key="2">
    <source>
        <dbReference type="SAM" id="MobiDB-lite"/>
    </source>
</evidence>
<dbReference type="InterPro" id="IPR050143">
    <property type="entry name" value="TRIM/RBCC"/>
</dbReference>
<gene>
    <name evidence="4" type="ORF">M91_04932</name>
</gene>
<dbReference type="PROSITE" id="PS50188">
    <property type="entry name" value="B302_SPRY"/>
    <property type="match status" value="1"/>
</dbReference>
<dbReference type="InterPro" id="IPR013320">
    <property type="entry name" value="ConA-like_dom_sf"/>
</dbReference>
<dbReference type="Pfam" id="PF00622">
    <property type="entry name" value="SPRY"/>
    <property type="match status" value="1"/>
</dbReference>
<dbReference type="InterPro" id="IPR003879">
    <property type="entry name" value="Butyrophylin_SPRY"/>
</dbReference>
<evidence type="ECO:0000313" key="5">
    <source>
        <dbReference type="Proteomes" id="UP000011080"/>
    </source>
</evidence>
<name>L8INW0_9CETA</name>
<dbReference type="FunFam" id="2.60.120.920:FF:000004">
    <property type="entry name" value="Butyrophilin subfamily 1 member A1"/>
    <property type="match status" value="1"/>
</dbReference>
<dbReference type="InterPro" id="IPR001870">
    <property type="entry name" value="B30.2/SPRY"/>
</dbReference>
<sequence>GPPAGMSKRPRSQLEQDTPGGVRCETRPQPPQLFRSGDQMAVCGHSLPPQERGSPVVVNEVPEAAEKYRKLFQEMLDTLKEKLEAAKIILADEQERMVMMQKEEQNFKEMIESEYSIRIRLMTEENEMNLQSLQGRFNLNLRQTKNMKKLKESEVRLSEQICSLQQITTELERKCRQPASVLLQNAKYALERSESLLYQFLQPAQITDLSLCQITGMSKMLKVLQRPITLDPKTAHPYLVLSEDLRNVRLRNVQRGVPGHPERFDFSATVLGAQSFTSGRHYWEVDVGRAAQWQLGVYRSSTVRNSSGNKVLLTGSLMGTDHTFWTFPPFKRVSLREQVHRVGVFLDYEYEQISFYDAAKSSLIYNFSYLAFQGALRPIFSLSISSGGVNSDSLSICLPHV</sequence>
<dbReference type="STRING" id="72004.ENSBMUP00000011730"/>
<dbReference type="PRINTS" id="PR01407">
    <property type="entry name" value="BUTYPHLNCDUF"/>
</dbReference>
<evidence type="ECO:0000256" key="1">
    <source>
        <dbReference type="SAM" id="Coils"/>
    </source>
</evidence>
<keyword evidence="1" id="KW-0175">Coiled coil</keyword>
<protein>
    <submittedName>
        <fullName evidence="4">Putative E3 ubiquitin-protein ligase TRIML2</fullName>
    </submittedName>
</protein>
<dbReference type="Gene3D" id="2.60.120.920">
    <property type="match status" value="1"/>
</dbReference>
<dbReference type="SMART" id="SM00589">
    <property type="entry name" value="PRY"/>
    <property type="match status" value="1"/>
</dbReference>
<accession>L8INW0</accession>
<evidence type="ECO:0000259" key="3">
    <source>
        <dbReference type="PROSITE" id="PS50188"/>
    </source>
</evidence>
<feature type="non-terminal residue" evidence="4">
    <location>
        <position position="401"/>
    </location>
</feature>
<dbReference type="SMART" id="SM00449">
    <property type="entry name" value="SPRY"/>
    <property type="match status" value="1"/>
</dbReference>
<feature type="region of interest" description="Disordered" evidence="2">
    <location>
        <begin position="1"/>
        <end position="32"/>
    </location>
</feature>
<dbReference type="SUPFAM" id="SSF49899">
    <property type="entry name" value="Concanavalin A-like lectins/glucanases"/>
    <property type="match status" value="1"/>
</dbReference>
<dbReference type="Pfam" id="PF13765">
    <property type="entry name" value="PRY"/>
    <property type="match status" value="1"/>
</dbReference>
<feature type="non-terminal residue" evidence="4">
    <location>
        <position position="1"/>
    </location>
</feature>
<dbReference type="InterPro" id="IPR006574">
    <property type="entry name" value="PRY"/>
</dbReference>